<evidence type="ECO:0000256" key="4">
    <source>
        <dbReference type="ARBA" id="ARBA00023004"/>
    </source>
</evidence>
<organism evidence="8 9">
    <name type="scientific">Endocarpon pusillum</name>
    <dbReference type="NCBI Taxonomy" id="364733"/>
    <lineage>
        <taxon>Eukaryota</taxon>
        <taxon>Fungi</taxon>
        <taxon>Dikarya</taxon>
        <taxon>Ascomycota</taxon>
        <taxon>Pezizomycotina</taxon>
        <taxon>Eurotiomycetes</taxon>
        <taxon>Chaetothyriomycetidae</taxon>
        <taxon>Verrucariales</taxon>
        <taxon>Verrucariaceae</taxon>
        <taxon>Endocarpon</taxon>
    </lineage>
</organism>
<comment type="caution">
    <text evidence="8">The sequence shown here is derived from an EMBL/GenBank/DDBJ whole genome shotgun (WGS) entry which is preliminary data.</text>
</comment>
<dbReference type="EMBL" id="JAACFV010000008">
    <property type="protein sequence ID" value="KAF7513094.1"/>
    <property type="molecule type" value="Genomic_DNA"/>
</dbReference>
<dbReference type="SUPFAM" id="SSF51197">
    <property type="entry name" value="Clavaminate synthase-like"/>
    <property type="match status" value="1"/>
</dbReference>
<reference evidence="8" key="1">
    <citation type="submission" date="2020-02" db="EMBL/GenBank/DDBJ databases">
        <authorList>
            <person name="Palmer J.M."/>
        </authorList>
    </citation>
    <scope>NUCLEOTIDE SEQUENCE</scope>
    <source>
        <strain evidence="8">EPUS1.4</strain>
        <tissue evidence="8">Thallus</tissue>
    </source>
</reference>
<evidence type="ECO:0000256" key="1">
    <source>
        <dbReference type="ARBA" id="ARBA00008056"/>
    </source>
</evidence>
<evidence type="ECO:0000313" key="8">
    <source>
        <dbReference type="EMBL" id="KAF7513094.1"/>
    </source>
</evidence>
<dbReference type="InterPro" id="IPR044861">
    <property type="entry name" value="IPNS-like_FE2OG_OXY"/>
</dbReference>
<dbReference type="GO" id="GO:0044283">
    <property type="term" value="P:small molecule biosynthetic process"/>
    <property type="evidence" value="ECO:0007669"/>
    <property type="project" value="UniProtKB-ARBA"/>
</dbReference>
<keyword evidence="3 5" id="KW-0560">Oxidoreductase</keyword>
<name>A0A8H7AT61_9EURO</name>
<dbReference type="InterPro" id="IPR005123">
    <property type="entry name" value="Oxoglu/Fe-dep_dioxygenase_dom"/>
</dbReference>
<accession>A0A8H7AT61</accession>
<dbReference type="PANTHER" id="PTHR10209:SF886">
    <property type="entry name" value="UPF0676 PROTEIN C1494.01"/>
    <property type="match status" value="1"/>
</dbReference>
<sequence length="391" mass="43527">MATTNGRVQSNDLVTLPVINISDPTPEIGRKMIDAAATHGFLYIDTRGTDFAPENVERQFELSKQFFSSPEEEKAACQIGSDNRGWTGMHSETLDPANQKRGDFKEAFNIGEFIDNRPQQPIPKSLQGHEDELLDFETRCRKTCHRILRLLALGLEIPDPDWFSSRHKTPSGCTLRLLHYPALPLDTDYQPEVDIRAGAHSDYGSITLLFQRPSQPGLEILTSSTTRSENSNSTSASEDRRTQQNKQQKWSPVPVIPSNYTPEASDDKTPLPPILLNIGDLLSYWTNNLLKSTVHRVIFPNDQHRNKASGAGLLGEDRYSIAYFCHPTDSTLLEAVPSRLVPDMTHPSSTTEARDGGFRVGYGGGAGGAKVLTAKEHLIRRLEATYGFEHK</sequence>
<dbReference type="PANTHER" id="PTHR10209">
    <property type="entry name" value="OXIDOREDUCTASE, 2OG-FE II OXYGENASE FAMILY PROTEIN"/>
    <property type="match status" value="1"/>
</dbReference>
<dbReference type="AlphaFoldDB" id="A0A8H7AT61"/>
<feature type="region of interest" description="Disordered" evidence="6">
    <location>
        <begin position="219"/>
        <end position="269"/>
    </location>
</feature>
<evidence type="ECO:0000256" key="5">
    <source>
        <dbReference type="RuleBase" id="RU003682"/>
    </source>
</evidence>
<keyword evidence="4 5" id="KW-0408">Iron</keyword>
<keyword evidence="2 5" id="KW-0479">Metal-binding</keyword>
<dbReference type="PROSITE" id="PS51471">
    <property type="entry name" value="FE2OG_OXY"/>
    <property type="match status" value="1"/>
</dbReference>
<evidence type="ECO:0000256" key="3">
    <source>
        <dbReference type="ARBA" id="ARBA00023002"/>
    </source>
</evidence>
<evidence type="ECO:0000256" key="6">
    <source>
        <dbReference type="SAM" id="MobiDB-lite"/>
    </source>
</evidence>
<dbReference type="Gene3D" id="2.60.120.330">
    <property type="entry name" value="B-lactam Antibiotic, Isopenicillin N Synthase, Chain"/>
    <property type="match status" value="1"/>
</dbReference>
<feature type="domain" description="Fe2OG dioxygenase" evidence="7">
    <location>
        <begin position="169"/>
        <end position="327"/>
    </location>
</feature>
<protein>
    <recommendedName>
        <fullName evidence="7">Fe2OG dioxygenase domain-containing protein</fullName>
    </recommendedName>
</protein>
<evidence type="ECO:0000259" key="7">
    <source>
        <dbReference type="PROSITE" id="PS51471"/>
    </source>
</evidence>
<dbReference type="Proteomes" id="UP000606974">
    <property type="component" value="Unassembled WGS sequence"/>
</dbReference>
<evidence type="ECO:0000313" key="9">
    <source>
        <dbReference type="Proteomes" id="UP000606974"/>
    </source>
</evidence>
<dbReference type="GO" id="GO:0046872">
    <property type="term" value="F:metal ion binding"/>
    <property type="evidence" value="ECO:0007669"/>
    <property type="project" value="UniProtKB-KW"/>
</dbReference>
<keyword evidence="9" id="KW-1185">Reference proteome</keyword>
<dbReference type="InterPro" id="IPR026992">
    <property type="entry name" value="DIOX_N"/>
</dbReference>
<comment type="similarity">
    <text evidence="1 5">Belongs to the iron/ascorbate-dependent oxidoreductase family.</text>
</comment>
<dbReference type="GO" id="GO:0016491">
    <property type="term" value="F:oxidoreductase activity"/>
    <property type="evidence" value="ECO:0007669"/>
    <property type="project" value="UniProtKB-KW"/>
</dbReference>
<dbReference type="Pfam" id="PF14226">
    <property type="entry name" value="DIOX_N"/>
    <property type="match status" value="1"/>
</dbReference>
<dbReference type="InterPro" id="IPR027443">
    <property type="entry name" value="IPNS-like_sf"/>
</dbReference>
<gene>
    <name evidence="8" type="ORF">GJ744_011360</name>
</gene>
<evidence type="ECO:0000256" key="2">
    <source>
        <dbReference type="ARBA" id="ARBA00022723"/>
    </source>
</evidence>
<dbReference type="OrthoDB" id="288590at2759"/>
<dbReference type="Pfam" id="PF03171">
    <property type="entry name" value="2OG-FeII_Oxy"/>
    <property type="match status" value="1"/>
</dbReference>
<proteinExistence type="inferred from homology"/>
<feature type="compositionally biased region" description="Low complexity" evidence="6">
    <location>
        <begin position="222"/>
        <end position="236"/>
    </location>
</feature>